<dbReference type="Pfam" id="PF02767">
    <property type="entry name" value="DNA_pol3_beta_2"/>
    <property type="match status" value="1"/>
</dbReference>
<dbReference type="GO" id="GO:0006271">
    <property type="term" value="P:DNA strand elongation involved in DNA replication"/>
    <property type="evidence" value="ECO:0007669"/>
    <property type="project" value="TreeGrafter"/>
</dbReference>
<dbReference type="PIRSF" id="PIRSF000804">
    <property type="entry name" value="DNA_pol_III_b"/>
    <property type="match status" value="1"/>
</dbReference>
<dbReference type="GO" id="GO:0008408">
    <property type="term" value="F:3'-5' exonuclease activity"/>
    <property type="evidence" value="ECO:0007669"/>
    <property type="project" value="InterPro"/>
</dbReference>
<evidence type="ECO:0000313" key="14">
    <source>
        <dbReference type="EMBL" id="WMC91015.1"/>
    </source>
</evidence>
<dbReference type="InterPro" id="IPR022635">
    <property type="entry name" value="DNA_polIII_beta_C"/>
</dbReference>
<evidence type="ECO:0000256" key="2">
    <source>
        <dbReference type="ARBA" id="ARBA00010752"/>
    </source>
</evidence>
<dbReference type="GeneID" id="90947526"/>
<dbReference type="PANTHER" id="PTHR30478:SF0">
    <property type="entry name" value="BETA SLIDING CLAMP"/>
    <property type="match status" value="1"/>
</dbReference>
<comment type="subunit">
    <text evidence="3">Forms a ring-shaped head-to-tail homodimer around DNA which binds and tethers DNA polymerases and other proteins to the DNA. The DNA replisome complex has a single clamp-loading complex (3 tau and 1 each of delta, delta', psi and chi subunits) which binds 3 Pol III cores (1 core on the leading strand and 2 on the lagging strand) each with a beta sliding clamp dimer. Additional proteins in the replisome are other copies of gamma, psi and chi, Ssb, DNA helicase and RNA primase.</text>
</comment>
<dbReference type="CDD" id="cd00140">
    <property type="entry name" value="beta_clamp"/>
    <property type="match status" value="1"/>
</dbReference>
<dbReference type="FunFam" id="3.10.150.10:FF:000005">
    <property type="entry name" value="Beta sliding clamp"/>
    <property type="match status" value="1"/>
</dbReference>
<dbReference type="InterPro" id="IPR001001">
    <property type="entry name" value="DNA_polIII_beta"/>
</dbReference>
<dbReference type="FunFam" id="3.10.150.10:FF:000004">
    <property type="entry name" value="Beta sliding clamp"/>
    <property type="match status" value="1"/>
</dbReference>
<evidence type="ECO:0000256" key="5">
    <source>
        <dbReference type="ARBA" id="ARBA00022679"/>
    </source>
</evidence>
<dbReference type="PANTHER" id="PTHR30478">
    <property type="entry name" value="DNA POLYMERASE III SUBUNIT BETA"/>
    <property type="match status" value="1"/>
</dbReference>
<sequence>MKLTIDHADLAAAVSYTARSLPARPPVPVLAGLLLDATGDRLRVSAFDYEISADTTAPATVTETGRALISGRLLSDIVPTVRGAVHLELRGPRLTLKAGSARFILPTLPLEEYPALPEPGATAGTLAGPAFAEAVAQVACAVSRDESLPILTGIGLRHDSEAATLTLYATDRYRFAVRTLPWKDADLADTSAVIPGRALTDAAKATADDTTVDLALPTGSSGLFTLRSEHTTTTIRALEGDLPKYDALFPTEFAHTATVEIAALKAAAQRVALVSTKKDAPIKLTFAADSTLVLEGGTDDDAQAVDNVDTTLDGGELTIAFNPAFLLDGLNALTTESVQFDFTSPTKPAVLRGHGSDDQALRYLLMPIRLTS</sequence>
<keyword evidence="5 10" id="KW-0808">Transferase</keyword>
<geneLocation type="plasmid" evidence="14 15">
    <name>unnamed</name>
</geneLocation>
<evidence type="ECO:0000256" key="3">
    <source>
        <dbReference type="ARBA" id="ARBA00011400"/>
    </source>
</evidence>
<dbReference type="GO" id="GO:0005737">
    <property type="term" value="C:cytoplasm"/>
    <property type="evidence" value="ECO:0007669"/>
    <property type="project" value="UniProtKB-SubCell"/>
</dbReference>
<dbReference type="InterPro" id="IPR022634">
    <property type="entry name" value="DNA_polIII_beta_N"/>
</dbReference>
<evidence type="ECO:0000259" key="11">
    <source>
        <dbReference type="Pfam" id="PF00712"/>
    </source>
</evidence>
<keyword evidence="6 10" id="KW-0548">Nucleotidyltransferase</keyword>
<protein>
    <recommendedName>
        <fullName evidence="10">Beta sliding clamp</fullName>
    </recommendedName>
</protein>
<dbReference type="SMART" id="SM00480">
    <property type="entry name" value="POL3Bc"/>
    <property type="match status" value="1"/>
</dbReference>
<evidence type="ECO:0000256" key="1">
    <source>
        <dbReference type="ARBA" id="ARBA00004496"/>
    </source>
</evidence>
<comment type="subcellular location">
    <subcellularLocation>
        <location evidence="1 10">Cytoplasm</location>
    </subcellularLocation>
</comment>
<gene>
    <name evidence="14" type="primary">dnaN</name>
    <name evidence="14" type="ORF">P7W03_35845</name>
</gene>
<evidence type="ECO:0000259" key="12">
    <source>
        <dbReference type="Pfam" id="PF02767"/>
    </source>
</evidence>
<accession>A0AAX3ZW73</accession>
<dbReference type="AlphaFoldDB" id="A0AAX3ZW73"/>
<feature type="domain" description="DNA polymerase III beta sliding clamp N-terminal" evidence="11">
    <location>
        <begin position="1"/>
        <end position="117"/>
    </location>
</feature>
<evidence type="ECO:0000256" key="8">
    <source>
        <dbReference type="ARBA" id="ARBA00022932"/>
    </source>
</evidence>
<dbReference type="Proteomes" id="UP001231701">
    <property type="component" value="Plasmid unnamed"/>
</dbReference>
<evidence type="ECO:0000256" key="4">
    <source>
        <dbReference type="ARBA" id="ARBA00022490"/>
    </source>
</evidence>
<dbReference type="InterPro" id="IPR046938">
    <property type="entry name" value="DNA_clamp_sf"/>
</dbReference>
<evidence type="ECO:0000259" key="13">
    <source>
        <dbReference type="Pfam" id="PF02768"/>
    </source>
</evidence>
<dbReference type="Gene3D" id="3.10.150.10">
    <property type="entry name" value="DNA Polymerase III, subunit A, domain 2"/>
    <property type="match status" value="3"/>
</dbReference>
<dbReference type="InterPro" id="IPR022637">
    <property type="entry name" value="DNA_polIII_beta_cen"/>
</dbReference>
<evidence type="ECO:0000256" key="9">
    <source>
        <dbReference type="ARBA" id="ARBA00023125"/>
    </source>
</evidence>
<name>A0AAX3ZW73_STRRO</name>
<proteinExistence type="inferred from homology"/>
<dbReference type="GO" id="GO:0009360">
    <property type="term" value="C:DNA polymerase III complex"/>
    <property type="evidence" value="ECO:0007669"/>
    <property type="project" value="InterPro"/>
</dbReference>
<feature type="domain" description="DNA polymerase III beta sliding clamp central" evidence="12">
    <location>
        <begin position="128"/>
        <end position="244"/>
    </location>
</feature>
<dbReference type="GO" id="GO:0003887">
    <property type="term" value="F:DNA-directed DNA polymerase activity"/>
    <property type="evidence" value="ECO:0007669"/>
    <property type="project" value="UniProtKB-UniRule"/>
</dbReference>
<keyword evidence="8 10" id="KW-0239">DNA-directed DNA polymerase</keyword>
<dbReference type="Pfam" id="PF00712">
    <property type="entry name" value="DNA_pol3_beta"/>
    <property type="match status" value="1"/>
</dbReference>
<evidence type="ECO:0000256" key="10">
    <source>
        <dbReference type="PIRNR" id="PIRNR000804"/>
    </source>
</evidence>
<dbReference type="NCBIfam" id="TIGR00663">
    <property type="entry name" value="dnan"/>
    <property type="match status" value="1"/>
</dbReference>
<keyword evidence="14" id="KW-0614">Plasmid</keyword>
<keyword evidence="4 10" id="KW-0963">Cytoplasm</keyword>
<dbReference type="SUPFAM" id="SSF55979">
    <property type="entry name" value="DNA clamp"/>
    <property type="match status" value="3"/>
</dbReference>
<comment type="function">
    <text evidence="10">Confers DNA tethering and processivity to DNA polymerases and other proteins. Acts as a clamp, forming a ring around DNA (a reaction catalyzed by the clamp-loading complex) which diffuses in an ATP-independent manner freely and bidirectionally along dsDNA. Initially characterized for its ability to contact the catalytic subunit of DNA polymerase III (Pol III), a complex, multichain enzyme responsible for most of the replicative synthesis in bacteria; Pol III exhibits 3'-5' exonuclease proofreading activity. The beta chain is required for initiation of replication as well as for processivity of DNA replication.</text>
</comment>
<dbReference type="EMBL" id="CP121272">
    <property type="protein sequence ID" value="WMC91015.1"/>
    <property type="molecule type" value="Genomic_DNA"/>
</dbReference>
<dbReference type="GO" id="GO:0003677">
    <property type="term" value="F:DNA binding"/>
    <property type="evidence" value="ECO:0007669"/>
    <property type="project" value="UniProtKB-UniRule"/>
</dbReference>
<feature type="domain" description="DNA polymerase III beta sliding clamp C-terminal" evidence="13">
    <location>
        <begin position="248"/>
        <end position="369"/>
    </location>
</feature>
<keyword evidence="9" id="KW-0238">DNA-binding</keyword>
<dbReference type="RefSeq" id="WP_306693678.1">
    <property type="nucleotide sequence ID" value="NZ_CP121272.1"/>
</dbReference>
<reference evidence="14" key="1">
    <citation type="submission" date="2023-03" db="EMBL/GenBank/DDBJ databases">
        <title>Borrelidin-producing and root-colonizing Streptomyces rochei is a potent biopesticide for soil-borne oomycete-caused plant diseases.</title>
        <authorList>
            <person name="Zhou D."/>
            <person name="Wang X."/>
            <person name="Navarro-Munoz J.C."/>
            <person name="Li W."/>
            <person name="Li J."/>
            <person name="Jiu M."/>
            <person name="Deng S."/>
            <person name="Ye Y."/>
            <person name="Daly P."/>
            <person name="Wei L."/>
        </authorList>
    </citation>
    <scope>NUCLEOTIDE SEQUENCE</scope>
    <source>
        <strain evidence="14">JK1</strain>
        <plasmid evidence="14">unnamed</plasmid>
    </source>
</reference>
<evidence type="ECO:0000313" key="15">
    <source>
        <dbReference type="Proteomes" id="UP001231701"/>
    </source>
</evidence>
<dbReference type="Pfam" id="PF02768">
    <property type="entry name" value="DNA_pol3_beta_3"/>
    <property type="match status" value="1"/>
</dbReference>
<comment type="similarity">
    <text evidence="2 10">Belongs to the beta sliding clamp family.</text>
</comment>
<evidence type="ECO:0000256" key="7">
    <source>
        <dbReference type="ARBA" id="ARBA00022705"/>
    </source>
</evidence>
<organism evidence="14 15">
    <name type="scientific">Streptomyces rochei</name>
    <name type="common">Streptomyces parvullus</name>
    <dbReference type="NCBI Taxonomy" id="1928"/>
    <lineage>
        <taxon>Bacteria</taxon>
        <taxon>Bacillati</taxon>
        <taxon>Actinomycetota</taxon>
        <taxon>Actinomycetes</taxon>
        <taxon>Kitasatosporales</taxon>
        <taxon>Streptomycetaceae</taxon>
        <taxon>Streptomyces</taxon>
        <taxon>Streptomyces rochei group</taxon>
    </lineage>
</organism>
<keyword evidence="7 10" id="KW-0235">DNA replication</keyword>
<evidence type="ECO:0000256" key="6">
    <source>
        <dbReference type="ARBA" id="ARBA00022695"/>
    </source>
</evidence>